<sequence>MPPDRVFGLIERVIKKNTTICEPEEYYKIIEEYSVLKVLGKDWHAYDWKAAVQNIIKPPGTWHFQFNPTKRFLITRDHSQKIALIQEEANYRINLGMARSVCKKSKRILSIAPKKLVSGRTVNNDKKQSINRLLTNHYGPDWKSLQNLIFYKDAMENNIIQTGSSTMTEEFICDQTPVDDTRFV</sequence>
<evidence type="ECO:0000313" key="1">
    <source>
        <dbReference type="EMBL" id="CAH1973769.1"/>
    </source>
</evidence>
<protein>
    <submittedName>
        <fullName evidence="1">Uncharacterized protein</fullName>
    </submittedName>
</protein>
<name>A0A9P0KLA3_ACAOB</name>
<dbReference type="Proteomes" id="UP001152888">
    <property type="component" value="Unassembled WGS sequence"/>
</dbReference>
<gene>
    <name evidence="1" type="ORF">ACAOBT_LOCUS10738</name>
</gene>
<keyword evidence="2" id="KW-1185">Reference proteome</keyword>
<accession>A0A9P0KLA3</accession>
<dbReference type="AlphaFoldDB" id="A0A9P0KLA3"/>
<proteinExistence type="predicted"/>
<evidence type="ECO:0000313" key="2">
    <source>
        <dbReference type="Proteomes" id="UP001152888"/>
    </source>
</evidence>
<comment type="caution">
    <text evidence="1">The sequence shown here is derived from an EMBL/GenBank/DDBJ whole genome shotgun (WGS) entry which is preliminary data.</text>
</comment>
<reference evidence="1" key="1">
    <citation type="submission" date="2022-03" db="EMBL/GenBank/DDBJ databases">
        <authorList>
            <person name="Sayadi A."/>
        </authorList>
    </citation>
    <scope>NUCLEOTIDE SEQUENCE</scope>
</reference>
<organism evidence="1 2">
    <name type="scientific">Acanthoscelides obtectus</name>
    <name type="common">Bean weevil</name>
    <name type="synonym">Bruchus obtectus</name>
    <dbReference type="NCBI Taxonomy" id="200917"/>
    <lineage>
        <taxon>Eukaryota</taxon>
        <taxon>Metazoa</taxon>
        <taxon>Ecdysozoa</taxon>
        <taxon>Arthropoda</taxon>
        <taxon>Hexapoda</taxon>
        <taxon>Insecta</taxon>
        <taxon>Pterygota</taxon>
        <taxon>Neoptera</taxon>
        <taxon>Endopterygota</taxon>
        <taxon>Coleoptera</taxon>
        <taxon>Polyphaga</taxon>
        <taxon>Cucujiformia</taxon>
        <taxon>Chrysomeloidea</taxon>
        <taxon>Chrysomelidae</taxon>
        <taxon>Bruchinae</taxon>
        <taxon>Bruchini</taxon>
        <taxon>Acanthoscelides</taxon>
    </lineage>
</organism>
<dbReference type="EMBL" id="CAKOFQ010006815">
    <property type="protein sequence ID" value="CAH1973769.1"/>
    <property type="molecule type" value="Genomic_DNA"/>
</dbReference>
<dbReference type="OrthoDB" id="6779177at2759"/>